<dbReference type="InterPro" id="IPR004821">
    <property type="entry name" value="Cyt_trans-like"/>
</dbReference>
<dbReference type="UniPathway" id="UPA00253">
    <property type="reaction ID" value="UER00332"/>
</dbReference>
<evidence type="ECO:0000256" key="10">
    <source>
        <dbReference type="HAMAP-Rule" id="MF_00244"/>
    </source>
</evidence>
<dbReference type="InterPro" id="IPR005248">
    <property type="entry name" value="NadD/NMNAT"/>
</dbReference>
<sequence length="190" mass="21410">MKKIGILGGTFNPPHVGHLLMANEAMHALGLDEVRFMPNAVPPHKEVAYMPSDAQRIAMLQALIKQEPKFCIEQYELQRGGTSYTVDTMTALTQREPESRFYFIIGGDSVSTLHTWVRIEELVKLVTFVGIMRPGYVATSPYAVHMLDTPQLDVSSTLLRERLLQAYTVNYLLPQAVEHYIRKEGLYGAT</sequence>
<name>A0A1C0YMV9_9BACL</name>
<keyword evidence="3 10" id="KW-0662">Pyridine nucleotide biosynthesis</keyword>
<keyword evidence="7 10" id="KW-0067">ATP-binding</keyword>
<evidence type="ECO:0000256" key="8">
    <source>
        <dbReference type="ARBA" id="ARBA00023027"/>
    </source>
</evidence>
<dbReference type="NCBIfam" id="TIGR00482">
    <property type="entry name" value="nicotinate (nicotinamide) nucleotide adenylyltransferase"/>
    <property type="match status" value="1"/>
</dbReference>
<dbReference type="NCBIfam" id="NF000841">
    <property type="entry name" value="PRK00071.1-4"/>
    <property type="match status" value="1"/>
</dbReference>
<keyword evidence="5 10" id="KW-0548">Nucleotidyltransferase</keyword>
<evidence type="ECO:0000256" key="7">
    <source>
        <dbReference type="ARBA" id="ARBA00022840"/>
    </source>
</evidence>
<accession>A0A1C0YMV9</accession>
<dbReference type="NCBIfam" id="TIGR00125">
    <property type="entry name" value="cyt_tran_rel"/>
    <property type="match status" value="1"/>
</dbReference>
<keyword evidence="4 10" id="KW-0808">Transferase</keyword>
<evidence type="ECO:0000256" key="3">
    <source>
        <dbReference type="ARBA" id="ARBA00022642"/>
    </source>
</evidence>
<evidence type="ECO:0000256" key="4">
    <source>
        <dbReference type="ARBA" id="ARBA00022679"/>
    </source>
</evidence>
<organism evidence="12 13">
    <name type="scientific">Caryophanon tenue</name>
    <dbReference type="NCBI Taxonomy" id="33978"/>
    <lineage>
        <taxon>Bacteria</taxon>
        <taxon>Bacillati</taxon>
        <taxon>Bacillota</taxon>
        <taxon>Bacilli</taxon>
        <taxon>Bacillales</taxon>
        <taxon>Caryophanaceae</taxon>
        <taxon>Caryophanon</taxon>
    </lineage>
</organism>
<feature type="domain" description="Cytidyltransferase-like" evidence="11">
    <location>
        <begin position="6"/>
        <end position="162"/>
    </location>
</feature>
<evidence type="ECO:0000256" key="5">
    <source>
        <dbReference type="ARBA" id="ARBA00022695"/>
    </source>
</evidence>
<dbReference type="NCBIfam" id="NF000840">
    <property type="entry name" value="PRK00071.1-3"/>
    <property type="match status" value="1"/>
</dbReference>
<comment type="catalytic activity">
    <reaction evidence="9 10">
        <text>nicotinate beta-D-ribonucleotide + ATP + H(+) = deamido-NAD(+) + diphosphate</text>
        <dbReference type="Rhea" id="RHEA:22860"/>
        <dbReference type="ChEBI" id="CHEBI:15378"/>
        <dbReference type="ChEBI" id="CHEBI:30616"/>
        <dbReference type="ChEBI" id="CHEBI:33019"/>
        <dbReference type="ChEBI" id="CHEBI:57502"/>
        <dbReference type="ChEBI" id="CHEBI:58437"/>
        <dbReference type="EC" id="2.7.7.18"/>
    </reaction>
</comment>
<evidence type="ECO:0000313" key="13">
    <source>
        <dbReference type="Proteomes" id="UP000093199"/>
    </source>
</evidence>
<dbReference type="PANTHER" id="PTHR39321:SF3">
    <property type="entry name" value="PHOSPHOPANTETHEINE ADENYLYLTRANSFERASE"/>
    <property type="match status" value="1"/>
</dbReference>
<dbReference type="Gene3D" id="3.40.50.620">
    <property type="entry name" value="HUPs"/>
    <property type="match status" value="1"/>
</dbReference>
<evidence type="ECO:0000256" key="9">
    <source>
        <dbReference type="ARBA" id="ARBA00048721"/>
    </source>
</evidence>
<dbReference type="GO" id="GO:0004515">
    <property type="term" value="F:nicotinate-nucleotide adenylyltransferase activity"/>
    <property type="evidence" value="ECO:0007669"/>
    <property type="project" value="UniProtKB-UniRule"/>
</dbReference>
<dbReference type="AlphaFoldDB" id="A0A1C0YMV9"/>
<dbReference type="Proteomes" id="UP000093199">
    <property type="component" value="Unassembled WGS sequence"/>
</dbReference>
<dbReference type="SUPFAM" id="SSF52374">
    <property type="entry name" value="Nucleotidylyl transferase"/>
    <property type="match status" value="1"/>
</dbReference>
<dbReference type="OrthoDB" id="5295945at2"/>
<evidence type="ECO:0000313" key="12">
    <source>
        <dbReference type="EMBL" id="OCS88504.1"/>
    </source>
</evidence>
<protein>
    <recommendedName>
        <fullName evidence="10">Probable nicotinate-nucleotide adenylyltransferase</fullName>
        <ecNumber evidence="10">2.7.7.18</ecNumber>
    </recommendedName>
    <alternativeName>
        <fullName evidence="10">Deamido-NAD(+) diphosphorylase</fullName>
    </alternativeName>
    <alternativeName>
        <fullName evidence="10">Deamido-NAD(+) pyrophosphorylase</fullName>
    </alternativeName>
    <alternativeName>
        <fullName evidence="10">Nicotinate mononucleotide adenylyltransferase</fullName>
        <shortName evidence="10">NaMN adenylyltransferase</shortName>
    </alternativeName>
</protein>
<comment type="function">
    <text evidence="1 10">Catalyzes the reversible adenylation of nicotinate mononucleotide (NaMN) to nicotinic acid adenine dinucleotide (NaAD).</text>
</comment>
<dbReference type="HAMAP" id="MF_00244">
    <property type="entry name" value="NaMN_adenylyltr"/>
    <property type="match status" value="1"/>
</dbReference>
<dbReference type="EC" id="2.7.7.18" evidence="10"/>
<dbReference type="EMBL" id="MASJ01000001">
    <property type="protein sequence ID" value="OCS88504.1"/>
    <property type="molecule type" value="Genomic_DNA"/>
</dbReference>
<dbReference type="PANTHER" id="PTHR39321">
    <property type="entry name" value="NICOTINATE-NUCLEOTIDE ADENYLYLTRANSFERASE-RELATED"/>
    <property type="match status" value="1"/>
</dbReference>
<dbReference type="GO" id="GO:0009435">
    <property type="term" value="P:NAD+ biosynthetic process"/>
    <property type="evidence" value="ECO:0007669"/>
    <property type="project" value="UniProtKB-UniRule"/>
</dbReference>
<dbReference type="GO" id="GO:0005524">
    <property type="term" value="F:ATP binding"/>
    <property type="evidence" value="ECO:0007669"/>
    <property type="project" value="UniProtKB-KW"/>
</dbReference>
<dbReference type="RefSeq" id="WP_066542298.1">
    <property type="nucleotide sequence ID" value="NZ_MASJ01000001.1"/>
</dbReference>
<dbReference type="Pfam" id="PF01467">
    <property type="entry name" value="CTP_transf_like"/>
    <property type="match status" value="1"/>
</dbReference>
<dbReference type="InterPro" id="IPR014729">
    <property type="entry name" value="Rossmann-like_a/b/a_fold"/>
</dbReference>
<keyword evidence="6 10" id="KW-0547">Nucleotide-binding</keyword>
<reference evidence="12 13" key="1">
    <citation type="submission" date="2016-07" db="EMBL/GenBank/DDBJ databases">
        <title>Caryophanon tenue genome sequencing.</title>
        <authorList>
            <person name="Verma A."/>
            <person name="Pal Y."/>
            <person name="Krishnamurthi S."/>
        </authorList>
    </citation>
    <scope>NUCLEOTIDE SEQUENCE [LARGE SCALE GENOMIC DNA]</scope>
    <source>
        <strain evidence="12 13">DSM 14152</strain>
    </source>
</reference>
<comment type="pathway">
    <text evidence="2 10">Cofactor biosynthesis; NAD(+) biosynthesis; deamido-NAD(+) from nicotinate D-ribonucleotide: step 1/1.</text>
</comment>
<evidence type="ECO:0000256" key="6">
    <source>
        <dbReference type="ARBA" id="ARBA00022741"/>
    </source>
</evidence>
<keyword evidence="8 10" id="KW-0520">NAD</keyword>
<comment type="caution">
    <text evidence="12">The sequence shown here is derived from an EMBL/GenBank/DDBJ whole genome shotgun (WGS) entry which is preliminary data.</text>
</comment>
<evidence type="ECO:0000259" key="11">
    <source>
        <dbReference type="Pfam" id="PF01467"/>
    </source>
</evidence>
<keyword evidence="13" id="KW-1185">Reference proteome</keyword>
<proteinExistence type="inferred from homology"/>
<gene>
    <name evidence="10" type="primary">nadD</name>
    <name evidence="12" type="ORF">A6M13_01265</name>
</gene>
<comment type="similarity">
    <text evidence="10">Belongs to the NadD family.</text>
</comment>
<evidence type="ECO:0000256" key="1">
    <source>
        <dbReference type="ARBA" id="ARBA00002324"/>
    </source>
</evidence>
<dbReference type="CDD" id="cd02165">
    <property type="entry name" value="NMNAT"/>
    <property type="match status" value="1"/>
</dbReference>
<evidence type="ECO:0000256" key="2">
    <source>
        <dbReference type="ARBA" id="ARBA00005019"/>
    </source>
</evidence>
<dbReference type="STRING" id="33978.A6M13_01265"/>